<accession>A0A0F8W2P9</accession>
<organism evidence="2">
    <name type="scientific">marine sediment metagenome</name>
    <dbReference type="NCBI Taxonomy" id="412755"/>
    <lineage>
        <taxon>unclassified sequences</taxon>
        <taxon>metagenomes</taxon>
        <taxon>ecological metagenomes</taxon>
    </lineage>
</organism>
<evidence type="ECO:0000313" key="2">
    <source>
        <dbReference type="EMBL" id="KKK50858.1"/>
    </source>
</evidence>
<protein>
    <submittedName>
        <fullName evidence="2">Uncharacterized protein</fullName>
    </submittedName>
</protein>
<evidence type="ECO:0000256" key="1">
    <source>
        <dbReference type="SAM" id="MobiDB-lite"/>
    </source>
</evidence>
<proteinExistence type="predicted"/>
<reference evidence="2" key="1">
    <citation type="journal article" date="2015" name="Nature">
        <title>Complex archaea that bridge the gap between prokaryotes and eukaryotes.</title>
        <authorList>
            <person name="Spang A."/>
            <person name="Saw J.H."/>
            <person name="Jorgensen S.L."/>
            <person name="Zaremba-Niedzwiedzka K."/>
            <person name="Martijn J."/>
            <person name="Lind A.E."/>
            <person name="van Eijk R."/>
            <person name="Schleper C."/>
            <person name="Guy L."/>
            <person name="Ettema T.J."/>
        </authorList>
    </citation>
    <scope>NUCLEOTIDE SEQUENCE</scope>
</reference>
<gene>
    <name evidence="2" type="ORF">LCGC14_3120820</name>
</gene>
<feature type="non-terminal residue" evidence="2">
    <location>
        <position position="1"/>
    </location>
</feature>
<feature type="region of interest" description="Disordered" evidence="1">
    <location>
        <begin position="319"/>
        <end position="341"/>
    </location>
</feature>
<feature type="non-terminal residue" evidence="2">
    <location>
        <position position="341"/>
    </location>
</feature>
<dbReference type="EMBL" id="LAZR01067806">
    <property type="protein sequence ID" value="KKK50858.1"/>
    <property type="molecule type" value="Genomic_DNA"/>
</dbReference>
<comment type="caution">
    <text evidence="2">The sequence shown here is derived from an EMBL/GenBank/DDBJ whole genome shotgun (WGS) entry which is preliminary data.</text>
</comment>
<dbReference type="AlphaFoldDB" id="A0A0F8W2P9"/>
<sequence length="341" mass="36710">QEVGQKLSVEGERAAQTELAQLKAEAVLQSRREAVDRADLINSFNQKAQKLFTDADAQADLSREGALVALGQGFDDLENEARQSFQGSDVGRLILEERLSVAKGGIIGRATERGRVIGQKKVEATIGGYINSARTAVTFDPDSVDGHITNTLRRAQEDFGAFDPTQERLFNQSIPATLGSAAITSYIMRGKFGKAEALMQRPDMAAAIGEVRLKQLTGQLGAARAAIAKAALALRSKDVKGVPRDVFDALPEPEKQRLLGTTPKPQARILSDKETKDKGFEEGTVVQVTVGKGGTEKFEILQKPEDTLKEIEDEAAARERGKLGSRLESMQSILATAGAPP</sequence>
<name>A0A0F8W2P9_9ZZZZ</name>